<dbReference type="Proteomes" id="UP000006671">
    <property type="component" value="Unassembled WGS sequence"/>
</dbReference>
<sequence length="240" mass="27910">MSIEMMMDTSSAASAELNNMQQQQEQQLDRNYYIQFYTQKLSAMAIERQISSLSHIEQLLNYQTELVPQLIHTELISSSSISSLLTEPCLKCLKSLLFILTTTHILIQQQEKKDLQIVEQGMIHNEQAILAYFLEAGCKTNTDMINWLRKIQEKSQMAQLAPEQQQEEAKRWYQVLERYFEPVLFPELSETFVNAHTRPSMNTCSIAEGKAVDFNVDKKAFIFMLYEFVDAIHTILKIRK</sequence>
<proteinExistence type="predicted"/>
<accession>D2VPZ1</accession>
<dbReference type="RefSeq" id="XP_002673760.1">
    <property type="nucleotide sequence ID" value="XM_002673714.1"/>
</dbReference>
<name>D2VPZ1_NAEGR</name>
<dbReference type="EMBL" id="GG738888">
    <property type="protein sequence ID" value="EFC41016.1"/>
    <property type="molecule type" value="Genomic_DNA"/>
</dbReference>
<gene>
    <name evidence="1" type="ORF">NAEGRDRAFT_71105</name>
</gene>
<dbReference type="AlphaFoldDB" id="D2VPZ1"/>
<dbReference type="OrthoDB" id="10267523at2759"/>
<reference evidence="1 2" key="1">
    <citation type="journal article" date="2010" name="Cell">
        <title>The genome of Naegleria gruberi illuminates early eukaryotic versatility.</title>
        <authorList>
            <person name="Fritz-Laylin L.K."/>
            <person name="Prochnik S.E."/>
            <person name="Ginger M.L."/>
            <person name="Dacks J.B."/>
            <person name="Carpenter M.L."/>
            <person name="Field M.C."/>
            <person name="Kuo A."/>
            <person name="Paredez A."/>
            <person name="Chapman J."/>
            <person name="Pham J."/>
            <person name="Shu S."/>
            <person name="Neupane R."/>
            <person name="Cipriano M."/>
            <person name="Mancuso J."/>
            <person name="Tu H."/>
            <person name="Salamov A."/>
            <person name="Lindquist E."/>
            <person name="Shapiro H."/>
            <person name="Lucas S."/>
            <person name="Grigoriev I.V."/>
            <person name="Cande W.Z."/>
            <person name="Fulton C."/>
            <person name="Rokhsar D.S."/>
            <person name="Dawson S.C."/>
        </authorList>
    </citation>
    <scope>NUCLEOTIDE SEQUENCE [LARGE SCALE GENOMIC DNA]</scope>
    <source>
        <strain evidence="1 2">NEG-M</strain>
    </source>
</reference>
<dbReference type="GeneID" id="8855660"/>
<evidence type="ECO:0000313" key="2">
    <source>
        <dbReference type="Proteomes" id="UP000006671"/>
    </source>
</evidence>
<dbReference type="InParanoid" id="D2VPZ1"/>
<dbReference type="KEGG" id="ngr:NAEGRDRAFT_71105"/>
<evidence type="ECO:0000313" key="1">
    <source>
        <dbReference type="EMBL" id="EFC41016.1"/>
    </source>
</evidence>
<dbReference type="VEuPathDB" id="AmoebaDB:NAEGRDRAFT_71105"/>
<dbReference type="OMA" id="TTHILIQ"/>
<keyword evidence="2" id="KW-1185">Reference proteome</keyword>
<organism evidence="2">
    <name type="scientific">Naegleria gruberi</name>
    <name type="common">Amoeba</name>
    <dbReference type="NCBI Taxonomy" id="5762"/>
    <lineage>
        <taxon>Eukaryota</taxon>
        <taxon>Discoba</taxon>
        <taxon>Heterolobosea</taxon>
        <taxon>Tetramitia</taxon>
        <taxon>Eutetramitia</taxon>
        <taxon>Vahlkampfiidae</taxon>
        <taxon>Naegleria</taxon>
    </lineage>
</organism>
<protein>
    <submittedName>
        <fullName evidence="1">Predicted protein</fullName>
    </submittedName>
</protein>